<evidence type="ECO:0000313" key="4">
    <source>
        <dbReference type="Proteomes" id="UP000596660"/>
    </source>
</evidence>
<evidence type="ECO:0000259" key="2">
    <source>
        <dbReference type="Pfam" id="PF04601"/>
    </source>
</evidence>
<dbReference type="AlphaFoldDB" id="A0A803LSV6"/>
<accession>A0A803LSV6</accession>
<dbReference type="SUPFAM" id="SSF50405">
    <property type="entry name" value="Actin-crosslinking proteins"/>
    <property type="match status" value="1"/>
</dbReference>
<reference evidence="3" key="1">
    <citation type="journal article" date="2017" name="Nature">
        <title>The genome of Chenopodium quinoa.</title>
        <authorList>
            <person name="Jarvis D.E."/>
            <person name="Ho Y.S."/>
            <person name="Lightfoot D.J."/>
            <person name="Schmoeckel S.M."/>
            <person name="Li B."/>
            <person name="Borm T.J.A."/>
            <person name="Ohyanagi H."/>
            <person name="Mineta K."/>
            <person name="Michell C.T."/>
            <person name="Saber N."/>
            <person name="Kharbatia N.M."/>
            <person name="Rupper R.R."/>
            <person name="Sharp A.R."/>
            <person name="Dally N."/>
            <person name="Boughton B.A."/>
            <person name="Woo Y.H."/>
            <person name="Gao G."/>
            <person name="Schijlen E.G.W.M."/>
            <person name="Guo X."/>
            <person name="Momin A.A."/>
            <person name="Negrao S."/>
            <person name="Al-Babili S."/>
            <person name="Gehring C."/>
            <person name="Roessner U."/>
            <person name="Jung C."/>
            <person name="Murphy K."/>
            <person name="Arold S.T."/>
            <person name="Gojobori T."/>
            <person name="van der Linden C.G."/>
            <person name="van Loo E.N."/>
            <person name="Jellen E.N."/>
            <person name="Maughan P.J."/>
            <person name="Tester M."/>
        </authorList>
    </citation>
    <scope>NUCLEOTIDE SEQUENCE [LARGE SCALE GENOMIC DNA]</scope>
    <source>
        <strain evidence="3">cv. PI 614886</strain>
    </source>
</reference>
<keyword evidence="1" id="KW-0175">Coiled coil</keyword>
<proteinExistence type="predicted"/>
<dbReference type="RefSeq" id="XP_021771092.1">
    <property type="nucleotide sequence ID" value="XM_021915400.1"/>
</dbReference>
<feature type="coiled-coil region" evidence="1">
    <location>
        <begin position="308"/>
        <end position="370"/>
    </location>
</feature>
<keyword evidence="4" id="KW-1185">Reference proteome</keyword>
<dbReference type="OrthoDB" id="2432302at2759"/>
<name>A0A803LSV6_CHEQI</name>
<dbReference type="Pfam" id="PF04601">
    <property type="entry name" value="DUF569"/>
    <property type="match status" value="1"/>
</dbReference>
<dbReference type="Gene3D" id="2.80.10.50">
    <property type="match status" value="1"/>
</dbReference>
<evidence type="ECO:0000256" key="1">
    <source>
        <dbReference type="SAM" id="Coils"/>
    </source>
</evidence>
<dbReference type="KEGG" id="cqi:110735217"/>
<protein>
    <recommendedName>
        <fullName evidence="2">DUF569 domain-containing protein</fullName>
    </recommendedName>
</protein>
<dbReference type="InterPro" id="IPR008999">
    <property type="entry name" value="Actin-crosslinking"/>
</dbReference>
<reference evidence="3" key="2">
    <citation type="submission" date="2021-03" db="UniProtKB">
        <authorList>
            <consortium name="EnsemblPlants"/>
        </authorList>
    </citation>
    <scope>IDENTIFICATION</scope>
</reference>
<dbReference type="InterPro" id="IPR007679">
    <property type="entry name" value="DUF569"/>
</dbReference>
<evidence type="ECO:0000313" key="3">
    <source>
        <dbReference type="EnsemblPlants" id="AUR62018300-RA:cds"/>
    </source>
</evidence>
<dbReference type="Gramene" id="AUR62018300-RA">
    <property type="protein sequence ID" value="AUR62018300-RA:cds"/>
    <property type="gene ID" value="AUR62018300"/>
</dbReference>
<gene>
    <name evidence="3" type="primary">LOC110735217</name>
</gene>
<organism evidence="3 4">
    <name type="scientific">Chenopodium quinoa</name>
    <name type="common">Quinoa</name>
    <dbReference type="NCBI Taxonomy" id="63459"/>
    <lineage>
        <taxon>Eukaryota</taxon>
        <taxon>Viridiplantae</taxon>
        <taxon>Streptophyta</taxon>
        <taxon>Embryophyta</taxon>
        <taxon>Tracheophyta</taxon>
        <taxon>Spermatophyta</taxon>
        <taxon>Magnoliopsida</taxon>
        <taxon>eudicotyledons</taxon>
        <taxon>Gunneridae</taxon>
        <taxon>Pentapetalae</taxon>
        <taxon>Caryophyllales</taxon>
        <taxon>Chenopodiaceae</taxon>
        <taxon>Chenopodioideae</taxon>
        <taxon>Atripliceae</taxon>
        <taxon>Chenopodium</taxon>
    </lineage>
</organism>
<dbReference type="PANTHER" id="PTHR31205:SF69">
    <property type="entry name" value="ACTIN CROSS-LINKING PROTEIN (DUF569)"/>
    <property type="match status" value="1"/>
</dbReference>
<dbReference type="Proteomes" id="UP000596660">
    <property type="component" value="Unplaced"/>
</dbReference>
<dbReference type="PANTHER" id="PTHR31205">
    <property type="entry name" value="ACTIN CROSS-LINKING PROTEIN (DUF569)"/>
    <property type="match status" value="1"/>
</dbReference>
<sequence length="402" mass="46420">MDLLQRAKVFRLKCSHHNKYLVADEDEERVRQSRDKSSSRARWVYELVEGKENVIRIRSGWSYRYLTASDDPFLLGMTGKKVLQTISHGPILEWEPIKEGPYIKLKSHKGSYLRANPRMPPWRNTVTHDEPGNWAVTDNMILWIVDIVEIDYQFSGVADDCSIEDSRESNVSSMSSDIGDHKSTYSAFEDELEGTGASPAKSNSEHIHQVEVEMAKKTLKELKDLDFHTILTSQRGEKLERVVKVFIADAKSQGRIPGDLINLLGQLKVMQNEHISATQDLIKYTRFSTRKSEIMAELKRDAAQARELETFQDELQTARNAKDELVKQLEEVENIIMDLEKAQADNSADAEELISRMGQKSQKLEEMRKEERTWQVRRTEASRMLERVEEDWVKIKTMFLAD</sequence>
<feature type="domain" description="DUF569" evidence="2">
    <location>
        <begin position="1"/>
        <end position="143"/>
    </location>
</feature>
<dbReference type="GeneID" id="110735217"/>
<dbReference type="EnsemblPlants" id="AUR62018300-RA">
    <property type="protein sequence ID" value="AUR62018300-RA:cds"/>
    <property type="gene ID" value="AUR62018300"/>
</dbReference>
<dbReference type="CDD" id="cd23340">
    <property type="entry name" value="beta-trefoil_FSCN_ACP-like"/>
    <property type="match status" value="1"/>
</dbReference>